<keyword evidence="2" id="KW-1185">Reference proteome</keyword>
<reference evidence="2" key="1">
    <citation type="submission" date="2024-04" db="EMBL/GenBank/DDBJ databases">
        <authorList>
            <person name="Shaw F."/>
            <person name="Minotto A."/>
        </authorList>
    </citation>
    <scope>NUCLEOTIDE SEQUENCE [LARGE SCALE GENOMIC DNA]</scope>
</reference>
<evidence type="ECO:0008006" key="3">
    <source>
        <dbReference type="Google" id="ProtNLM"/>
    </source>
</evidence>
<proteinExistence type="predicted"/>
<evidence type="ECO:0000313" key="1">
    <source>
        <dbReference type="EMBL" id="CAL1716204.1"/>
    </source>
</evidence>
<evidence type="ECO:0000313" key="2">
    <source>
        <dbReference type="Proteomes" id="UP001497453"/>
    </source>
</evidence>
<organism evidence="1 2">
    <name type="scientific">Somion occarium</name>
    <dbReference type="NCBI Taxonomy" id="3059160"/>
    <lineage>
        <taxon>Eukaryota</taxon>
        <taxon>Fungi</taxon>
        <taxon>Dikarya</taxon>
        <taxon>Basidiomycota</taxon>
        <taxon>Agaricomycotina</taxon>
        <taxon>Agaricomycetes</taxon>
        <taxon>Polyporales</taxon>
        <taxon>Cerrenaceae</taxon>
        <taxon>Somion</taxon>
    </lineage>
</organism>
<gene>
    <name evidence="1" type="ORF">GFSPODELE1_LOCUS10641</name>
</gene>
<protein>
    <recommendedName>
        <fullName evidence="3">F-box domain-containing protein</fullName>
    </recommendedName>
</protein>
<accession>A0ABP1EAH8</accession>
<dbReference type="Proteomes" id="UP001497453">
    <property type="component" value="Chromosome 9"/>
</dbReference>
<dbReference type="EMBL" id="OZ037952">
    <property type="protein sequence ID" value="CAL1716204.1"/>
    <property type="molecule type" value="Genomic_DNA"/>
</dbReference>
<name>A0ABP1EAH8_9APHY</name>
<dbReference type="Gene3D" id="1.20.1280.50">
    <property type="match status" value="1"/>
</dbReference>
<sequence length="710" mass="79622">MQLGDLRRETEEQISRHRETVSHELHIIATKSRFLNDLVPVTKLFPEILADIFIYFAADPFSYGEYGCSTGPYSWIVVTHVCHRWREVALGTPKLWSFLHLGTPERVEEFLARSSHALLHVRPWSSHSNESQVWGWGYSNSRPMQPSASAASLKLILAQSPRIQTISLALPNNVLERAFSIFNANAGGFYAPALRTLKFISTHPSSFPNILNKCRLPKLMHIELRGYGIPWHLSFFRTNLRSLVLHNIMTSPPNNSDTVGNLLTALSHMQALELLEVVCEYCNGACESIRAHGSFHSVDLPCLQTLRVRLDAASIDVILSHCTFPSTTTIAFKTDVRHAHGWGPFGTIQEDVSDEDKCNVLRSIIRKSVDIPGQITSFTGLSIHFDSLQPEPNPHYPNSPGVQPNEMTLTTYTFDPSLGQLQVDEILPPANFTIRFSFRRGGQAPTMLQKLLLDLPLSNVVYLNVGSSTICRVSPIAKEMASFLAELIGRCSPSGLDILRMSGPSIDVLRFLMSQPTQDGLDERSFEPGPTLGDKGLFGCLRSLMLSDMRAGPDWNAYDGVQTHNLFDSIRTEAQRYKWSCGRFSSLILQRCEDQREWALDLVDAFSELFCQEGRFTQDLPQLPYIHMIQSPPSPPLTPYPEPAPWLPDDYPDSDLDRYGWSPMTPFVPPATGDWVDHLLYGRVTFDYRGNGGVTTEQNVTATVEVGQFL</sequence>